<keyword evidence="2" id="KW-1185">Reference proteome</keyword>
<gene>
    <name evidence="1" type="ORF">PXEA_LOCUS8094</name>
</gene>
<dbReference type="EMBL" id="CAAALY010021875">
    <property type="protein sequence ID" value="VEL14654.1"/>
    <property type="molecule type" value="Genomic_DNA"/>
</dbReference>
<dbReference type="AlphaFoldDB" id="A0A448WLF4"/>
<evidence type="ECO:0000313" key="1">
    <source>
        <dbReference type="EMBL" id="VEL14654.1"/>
    </source>
</evidence>
<reference evidence="1" key="1">
    <citation type="submission" date="2018-11" db="EMBL/GenBank/DDBJ databases">
        <authorList>
            <consortium name="Pathogen Informatics"/>
        </authorList>
    </citation>
    <scope>NUCLEOTIDE SEQUENCE</scope>
</reference>
<comment type="caution">
    <text evidence="1">The sequence shown here is derived from an EMBL/GenBank/DDBJ whole genome shotgun (WGS) entry which is preliminary data.</text>
</comment>
<name>A0A448WLF4_9PLAT</name>
<dbReference type="Proteomes" id="UP000784294">
    <property type="component" value="Unassembled WGS sequence"/>
</dbReference>
<organism evidence="1 2">
    <name type="scientific">Protopolystoma xenopodis</name>
    <dbReference type="NCBI Taxonomy" id="117903"/>
    <lineage>
        <taxon>Eukaryota</taxon>
        <taxon>Metazoa</taxon>
        <taxon>Spiralia</taxon>
        <taxon>Lophotrochozoa</taxon>
        <taxon>Platyhelminthes</taxon>
        <taxon>Monogenea</taxon>
        <taxon>Polyopisthocotylea</taxon>
        <taxon>Polystomatidea</taxon>
        <taxon>Polystomatidae</taxon>
        <taxon>Protopolystoma</taxon>
    </lineage>
</organism>
<evidence type="ECO:0000313" key="2">
    <source>
        <dbReference type="Proteomes" id="UP000784294"/>
    </source>
</evidence>
<accession>A0A448WLF4</accession>
<sequence>MAFLLVGLIDPAGRLRSHFLLVPLKCRGCRRDFLSALSYALISGLRYISSTPHRPGLSAGPAIGEVGALSTSGRHVLHNRGVTLVFIQRVGKLLVPTRLWASAQGFSYCRGKFTPVLVPESGGVFPKMRCLVVDTI</sequence>
<protein>
    <submittedName>
        <fullName evidence="1">Uncharacterized protein</fullName>
    </submittedName>
</protein>
<proteinExistence type="predicted"/>